<dbReference type="PANTHER" id="PTHR11699">
    <property type="entry name" value="ALDEHYDE DEHYDROGENASE-RELATED"/>
    <property type="match status" value="1"/>
</dbReference>
<keyword evidence="4" id="KW-1185">Reference proteome</keyword>
<sequence length="581" mass="63982">MSTLTPAGSPQFPTIADKVSTHEEMDQAIHALQEHKDTWVATTLQQRVSLLTELLQNMASLAPRWVETCSQAKHLSPQLTGEEWSMGPWPILRNLRLLRQSLLDIEAFGRPRIPGPVTTRNNGQVVAQVFPTNNYDRIFFTNMTAEIWMEPGVSAETLPQTQALIYQEGQAQQPGMVALVLGAGNVSSIAPTDVLYKLFVENQVVLLKMNPVNAYLGPLIEEGFQPLVEQGFLRVTYGGAEEGSYLCDHPGIEEIHVTGSDKTFDAIVFGSGSEGARRKADKQPLRTKRVTGELGNVSPVIVVPGPWSEADLRYQAEHIFSMLTTNAGFNCNATRVIITHKGWDQREALLNKLRDLMAAQPARQAYYPGAQQRMQSFVEAHPQAERFGTTDNGNLPWTLITDVDPKAEDDICFTTEAFCSLFAETALEADGMVDYIQKAVNFANEDLWGTLNVTLLAHPKSLKDPAVSTAVEQAIADLRYGTVSLNYWAGTSFTLGSTTWGAYPGHTIDNIQSGVGVVHNTYMFSHPQKSVVRAPFKSTPTPPWFATRGQVLTKTFPLLADFEAQPSPWKVPSIVLAALGR</sequence>
<dbReference type="RefSeq" id="WP_201372130.1">
    <property type="nucleotide sequence ID" value="NZ_BNJG01000001.1"/>
</dbReference>
<feature type="domain" description="Aldehyde dehydrogenase" evidence="2">
    <location>
        <begin position="205"/>
        <end position="373"/>
    </location>
</feature>
<comment type="caution">
    <text evidence="3">The sequence shown here is derived from an EMBL/GenBank/DDBJ whole genome shotgun (WGS) entry which is preliminary data.</text>
</comment>
<organism evidence="3 4">
    <name type="scientific">Ktedonobacter robiniae</name>
    <dbReference type="NCBI Taxonomy" id="2778365"/>
    <lineage>
        <taxon>Bacteria</taxon>
        <taxon>Bacillati</taxon>
        <taxon>Chloroflexota</taxon>
        <taxon>Ktedonobacteria</taxon>
        <taxon>Ktedonobacterales</taxon>
        <taxon>Ktedonobacteraceae</taxon>
        <taxon>Ktedonobacter</taxon>
    </lineage>
</organism>
<evidence type="ECO:0000313" key="3">
    <source>
        <dbReference type="EMBL" id="GHO55556.1"/>
    </source>
</evidence>
<proteinExistence type="predicted"/>
<dbReference type="Pfam" id="PF00171">
    <property type="entry name" value="Aldedh"/>
    <property type="match status" value="1"/>
</dbReference>
<dbReference type="Gene3D" id="3.40.605.10">
    <property type="entry name" value="Aldehyde Dehydrogenase, Chain A, domain 1"/>
    <property type="match status" value="1"/>
</dbReference>
<evidence type="ECO:0000259" key="2">
    <source>
        <dbReference type="Pfam" id="PF00171"/>
    </source>
</evidence>
<dbReference type="InterPro" id="IPR016162">
    <property type="entry name" value="Ald_DH_N"/>
</dbReference>
<dbReference type="Proteomes" id="UP000654345">
    <property type="component" value="Unassembled WGS sequence"/>
</dbReference>
<dbReference type="InterPro" id="IPR016161">
    <property type="entry name" value="Ald_DH/histidinol_DH"/>
</dbReference>
<evidence type="ECO:0000313" key="4">
    <source>
        <dbReference type="Proteomes" id="UP000654345"/>
    </source>
</evidence>
<dbReference type="Gene3D" id="3.40.309.10">
    <property type="entry name" value="Aldehyde Dehydrogenase, Chain A, domain 2"/>
    <property type="match status" value="1"/>
</dbReference>
<accession>A0ABQ3US54</accession>
<dbReference type="EMBL" id="BNJG01000001">
    <property type="protein sequence ID" value="GHO55556.1"/>
    <property type="molecule type" value="Genomic_DNA"/>
</dbReference>
<dbReference type="InterPro" id="IPR016163">
    <property type="entry name" value="Ald_DH_C"/>
</dbReference>
<keyword evidence="1" id="KW-0560">Oxidoreductase</keyword>
<gene>
    <name evidence="3" type="ORF">KSB_40310</name>
</gene>
<name>A0ABQ3US54_9CHLR</name>
<dbReference type="SUPFAM" id="SSF53720">
    <property type="entry name" value="ALDH-like"/>
    <property type="match status" value="1"/>
</dbReference>
<reference evidence="3 4" key="1">
    <citation type="journal article" date="2021" name="Int. J. Syst. Evol. Microbiol.">
        <title>Reticulibacter mediterranei gen. nov., sp. nov., within the new family Reticulibacteraceae fam. nov., and Ktedonospora formicarum gen. nov., sp. nov., Ktedonobacter robiniae sp. nov., Dictyobacter formicarum sp. nov. and Dictyobacter arantiisoli sp. nov., belonging to the class Ktedonobacteria.</title>
        <authorList>
            <person name="Yabe S."/>
            <person name="Zheng Y."/>
            <person name="Wang C.M."/>
            <person name="Sakai Y."/>
            <person name="Abe K."/>
            <person name="Yokota A."/>
            <person name="Donadio S."/>
            <person name="Cavaletti L."/>
            <person name="Monciardini P."/>
        </authorList>
    </citation>
    <scope>NUCLEOTIDE SEQUENCE [LARGE SCALE GENOMIC DNA]</scope>
    <source>
        <strain evidence="3 4">SOSP1-30</strain>
    </source>
</reference>
<evidence type="ECO:0000256" key="1">
    <source>
        <dbReference type="ARBA" id="ARBA00023002"/>
    </source>
</evidence>
<dbReference type="InterPro" id="IPR015590">
    <property type="entry name" value="Aldehyde_DH_dom"/>
</dbReference>
<protein>
    <submittedName>
        <fullName evidence="3">Aldehyde dehydrogenase</fullName>
    </submittedName>
</protein>